<dbReference type="STRING" id="2594813.A0A395N2P8"/>
<accession>A0A395N2P8</accession>
<evidence type="ECO:0008006" key="3">
    <source>
        <dbReference type="Google" id="ProtNLM"/>
    </source>
</evidence>
<sequence>METTSLDKASLLILERIQTMEDNLLQRMENATGCQNTAPMIDKPTATVHRPKTTRLNMWPNGDIIMSWNILKDAVARCGQHRHWELYRHELTSGSDIPGLTPGPSPSIKAEFVSSEIATDAFYSEPIVPDETAASPSAPRSPDITTSLIRNYVVNIHSKSPILDLEFLKKLEEQLLENNQLAVWPVHKELPAGLQPSDMAILLLVLALGEVSPKTSPQSKPLKQSYYITLALPWLGVTAFGNAPPMKDLQAQLLLASYYMWTLKPWRAWSHAETAAAKAETILLRYPGILEQKLSHRVLWAVAKMQLELTEEIYPHLGLMKPGRLGQLIQSTPIPPPPLQPFEWPSIGPQLDTDTWYYYLAETSSRRLVERIKAELYNNENDAVGAVSSITASYRLACEFERQINEWMSSLPEDLRAASQPFESSLATASDLEQSTKQRMRKVLIDRQGQLLMLVFRPFLAALANDNYQPDESINVNESLLKGGAKYVHYAMKFLAQQYEQPVRHYGCWLLARNIWSTALSLIAACHIPAVVNRMDLGEMASPNTDSIMLDSPMSHGSFAASVYGGPFCQKALEACQEAHRLLRLWDGESPSLSFCSDQLWALIADAQWHIKAY</sequence>
<dbReference type="CDD" id="cd12148">
    <property type="entry name" value="fungal_TF_MHR"/>
    <property type="match status" value="1"/>
</dbReference>
<dbReference type="Proteomes" id="UP000265631">
    <property type="component" value="Unassembled WGS sequence"/>
</dbReference>
<name>A0A395N2P8_9HYPO</name>
<dbReference type="AlphaFoldDB" id="A0A395N2P8"/>
<comment type="caution">
    <text evidence="1">The sequence shown here is derived from an EMBL/GenBank/DDBJ whole genome shotgun (WGS) entry which is preliminary data.</text>
</comment>
<evidence type="ECO:0000313" key="2">
    <source>
        <dbReference type="Proteomes" id="UP000265631"/>
    </source>
</evidence>
<protein>
    <recommendedName>
        <fullName evidence="3">Transcription factor domain-containing protein</fullName>
    </recommendedName>
</protein>
<dbReference type="InterPro" id="IPR053181">
    <property type="entry name" value="EcdB-like_regulator"/>
</dbReference>
<proteinExistence type="predicted"/>
<gene>
    <name evidence="1" type="ORF">FIE12Z_1366</name>
</gene>
<dbReference type="EMBL" id="PXXK01000028">
    <property type="protein sequence ID" value="RFN54240.1"/>
    <property type="molecule type" value="Genomic_DNA"/>
</dbReference>
<dbReference type="PANTHER" id="PTHR47785:SF5">
    <property type="entry name" value="ZN(II)2CYS6 TRANSCRIPTION FACTOR (EUROFUNG)"/>
    <property type="match status" value="1"/>
</dbReference>
<evidence type="ECO:0000313" key="1">
    <source>
        <dbReference type="EMBL" id="RFN54240.1"/>
    </source>
</evidence>
<organism evidence="1 2">
    <name type="scientific">Fusarium flagelliforme</name>
    <dbReference type="NCBI Taxonomy" id="2675880"/>
    <lineage>
        <taxon>Eukaryota</taxon>
        <taxon>Fungi</taxon>
        <taxon>Dikarya</taxon>
        <taxon>Ascomycota</taxon>
        <taxon>Pezizomycotina</taxon>
        <taxon>Sordariomycetes</taxon>
        <taxon>Hypocreomycetidae</taxon>
        <taxon>Hypocreales</taxon>
        <taxon>Nectriaceae</taxon>
        <taxon>Fusarium</taxon>
        <taxon>Fusarium incarnatum-equiseti species complex</taxon>
    </lineage>
</organism>
<reference evidence="1 2" key="1">
    <citation type="journal article" date="2018" name="PLoS Pathog.">
        <title>Evolution of structural diversity of trichothecenes, a family of toxins produced by plant pathogenic and entomopathogenic fungi.</title>
        <authorList>
            <person name="Proctor R.H."/>
            <person name="McCormick S.P."/>
            <person name="Kim H.S."/>
            <person name="Cardoza R.E."/>
            <person name="Stanley A.M."/>
            <person name="Lindo L."/>
            <person name="Kelly A."/>
            <person name="Brown D.W."/>
            <person name="Lee T."/>
            <person name="Vaughan M.M."/>
            <person name="Alexander N.J."/>
            <person name="Busman M."/>
            <person name="Gutierrez S."/>
        </authorList>
    </citation>
    <scope>NUCLEOTIDE SEQUENCE [LARGE SCALE GENOMIC DNA]</scope>
    <source>
        <strain evidence="1 2">NRRL 13405</strain>
    </source>
</reference>
<dbReference type="PANTHER" id="PTHR47785">
    <property type="entry name" value="ZN(II)2CYS6 TRANSCRIPTION FACTOR (EUROFUNG)-RELATED-RELATED"/>
    <property type="match status" value="1"/>
</dbReference>
<keyword evidence="2" id="KW-1185">Reference proteome</keyword>